<organism evidence="9 10">
    <name type="scientific">Aspergillus taichungensis</name>
    <dbReference type="NCBI Taxonomy" id="482145"/>
    <lineage>
        <taxon>Eukaryota</taxon>
        <taxon>Fungi</taxon>
        <taxon>Dikarya</taxon>
        <taxon>Ascomycota</taxon>
        <taxon>Pezizomycotina</taxon>
        <taxon>Eurotiomycetes</taxon>
        <taxon>Eurotiomycetidae</taxon>
        <taxon>Eurotiales</taxon>
        <taxon>Aspergillaceae</taxon>
        <taxon>Aspergillus</taxon>
        <taxon>Aspergillus subgen. Circumdati</taxon>
    </lineage>
</organism>
<dbReference type="InterPro" id="IPR036396">
    <property type="entry name" value="Cyt_P450_sf"/>
</dbReference>
<dbReference type="GO" id="GO:0019748">
    <property type="term" value="P:secondary metabolic process"/>
    <property type="evidence" value="ECO:0007669"/>
    <property type="project" value="UniProtKB-ARBA"/>
</dbReference>
<gene>
    <name evidence="9" type="ORF">BDW42DRAFT_179143</name>
</gene>
<feature type="binding site" description="axial binding residue" evidence="7">
    <location>
        <position position="473"/>
    </location>
    <ligand>
        <name>heme</name>
        <dbReference type="ChEBI" id="CHEBI:30413"/>
    </ligand>
    <ligandPart>
        <name>Fe</name>
        <dbReference type="ChEBI" id="CHEBI:18248"/>
    </ligandPart>
</feature>
<keyword evidence="8" id="KW-0812">Transmembrane</keyword>
<evidence type="ECO:0000256" key="1">
    <source>
        <dbReference type="ARBA" id="ARBA00001971"/>
    </source>
</evidence>
<dbReference type="PANTHER" id="PTHR46206">
    <property type="entry name" value="CYTOCHROME P450"/>
    <property type="match status" value="1"/>
</dbReference>
<proteinExistence type="inferred from homology"/>
<evidence type="ECO:0000256" key="4">
    <source>
        <dbReference type="ARBA" id="ARBA00023002"/>
    </source>
</evidence>
<dbReference type="PRINTS" id="PR00465">
    <property type="entry name" value="EP450IV"/>
</dbReference>
<sequence length="529" mass="60866">MLIMDVLTKWESLQTPVLAAVGIGFVTCLIIVVSDYLYGRSLRKQLGDIPIVGEKSDVCSLLSWRSPEFDIVKETADAYQQYTKNGKPWAMKLVNRFYWVILPPQTAREWGYLPLDHLNFVEVIDKVNMHHHHTNMASQTVTNAVIKCNKQPYLDAFCDLFAREVHELIPSAFPMSDSQKGWGEINVSERLLYINSRSMIACILGPEFAPDSRLLELFMSYNVLISSHTTFCIRFPRALHGLISRFAPANRKLWEVIRELKSILIPEIRRQICQMRSKESQNKSWSLLNAVIEECMIEDTISRGTSYQDEEKQVSVIAERIMFLHFETALPIAFLVTSLIYRIMTNPEYIIPLREELQAALPARQCTAPNVMNQCPKLESFMRETLRVNGVIAYASSRMVMRPVYIPSLGRTFPPGLILSLPWHWMSRDQDLYPNPDKFDSDRFYNGSSGTCTPRVTTTSDKFLTFGYGSNPCPGRFMATRFAQIVFTKILMGFDVTCMPDQQEFPLNFHRNGFFLVNYEVQARIRPRL</sequence>
<dbReference type="Proteomes" id="UP000235023">
    <property type="component" value="Unassembled WGS sequence"/>
</dbReference>
<evidence type="ECO:0000256" key="6">
    <source>
        <dbReference type="ARBA" id="ARBA00023033"/>
    </source>
</evidence>
<protein>
    <submittedName>
        <fullName evidence="9">Cytochrome P450</fullName>
    </submittedName>
</protein>
<dbReference type="InterPro" id="IPR001128">
    <property type="entry name" value="Cyt_P450"/>
</dbReference>
<keyword evidence="10" id="KW-1185">Reference proteome</keyword>
<accession>A0A2J5HHD3</accession>
<dbReference type="AlphaFoldDB" id="A0A2J5HHD3"/>
<comment type="similarity">
    <text evidence="2">Belongs to the cytochrome P450 family.</text>
</comment>
<reference evidence="10" key="1">
    <citation type="submission" date="2017-12" db="EMBL/GenBank/DDBJ databases">
        <authorList>
            <consortium name="DOE Joint Genome Institute"/>
            <person name="Mondo S.J."/>
            <person name="Kjaerbolling I."/>
            <person name="Vesth T.C."/>
            <person name="Frisvad J.C."/>
            <person name="Nybo J.L."/>
            <person name="Theobald S."/>
            <person name="Kuo A."/>
            <person name="Bowyer P."/>
            <person name="Matsuda Y."/>
            <person name="Lyhne E.K."/>
            <person name="Kogle M.E."/>
            <person name="Clum A."/>
            <person name="Lipzen A."/>
            <person name="Salamov A."/>
            <person name="Ngan C.Y."/>
            <person name="Daum C."/>
            <person name="Chiniquy J."/>
            <person name="Barry K."/>
            <person name="LaButti K."/>
            <person name="Haridas S."/>
            <person name="Simmons B.A."/>
            <person name="Magnuson J.K."/>
            <person name="Mortensen U.H."/>
            <person name="Larsen T.O."/>
            <person name="Grigoriev I.V."/>
            <person name="Baker S.E."/>
            <person name="Andersen M.R."/>
            <person name="Nordberg H.P."/>
            <person name="Cantor M.N."/>
            <person name="Hua S.X."/>
        </authorList>
    </citation>
    <scope>NUCLEOTIDE SEQUENCE [LARGE SCALE GENOMIC DNA]</scope>
    <source>
        <strain evidence="10">IBT 19404</strain>
    </source>
</reference>
<evidence type="ECO:0000256" key="3">
    <source>
        <dbReference type="ARBA" id="ARBA00022723"/>
    </source>
</evidence>
<dbReference type="InterPro" id="IPR002403">
    <property type="entry name" value="Cyt_P450_E_grp-IV"/>
</dbReference>
<dbReference type="Gene3D" id="1.10.630.10">
    <property type="entry name" value="Cytochrome P450"/>
    <property type="match status" value="1"/>
</dbReference>
<evidence type="ECO:0000256" key="5">
    <source>
        <dbReference type="ARBA" id="ARBA00023004"/>
    </source>
</evidence>
<dbReference type="OrthoDB" id="1844152at2759"/>
<keyword evidence="4" id="KW-0560">Oxidoreductase</keyword>
<evidence type="ECO:0000256" key="2">
    <source>
        <dbReference type="ARBA" id="ARBA00010617"/>
    </source>
</evidence>
<dbReference type="SUPFAM" id="SSF48264">
    <property type="entry name" value="Cytochrome P450"/>
    <property type="match status" value="1"/>
</dbReference>
<dbReference type="CDD" id="cd11041">
    <property type="entry name" value="CYP503A1-like"/>
    <property type="match status" value="1"/>
</dbReference>
<keyword evidence="8" id="KW-0472">Membrane</keyword>
<evidence type="ECO:0000313" key="10">
    <source>
        <dbReference type="Proteomes" id="UP000235023"/>
    </source>
</evidence>
<name>A0A2J5HHD3_9EURO</name>
<evidence type="ECO:0000256" key="7">
    <source>
        <dbReference type="PIRSR" id="PIRSR602403-1"/>
    </source>
</evidence>
<dbReference type="GO" id="GO:0004497">
    <property type="term" value="F:monooxygenase activity"/>
    <property type="evidence" value="ECO:0007669"/>
    <property type="project" value="UniProtKB-KW"/>
</dbReference>
<keyword evidence="7" id="KW-0349">Heme</keyword>
<dbReference type="Pfam" id="PF00067">
    <property type="entry name" value="p450"/>
    <property type="match status" value="1"/>
</dbReference>
<evidence type="ECO:0000256" key="8">
    <source>
        <dbReference type="SAM" id="Phobius"/>
    </source>
</evidence>
<dbReference type="GO" id="GO:0016705">
    <property type="term" value="F:oxidoreductase activity, acting on paired donors, with incorporation or reduction of molecular oxygen"/>
    <property type="evidence" value="ECO:0007669"/>
    <property type="project" value="InterPro"/>
</dbReference>
<evidence type="ECO:0000313" key="9">
    <source>
        <dbReference type="EMBL" id="PLN76266.1"/>
    </source>
</evidence>
<keyword evidence="3 7" id="KW-0479">Metal-binding</keyword>
<keyword evidence="8" id="KW-1133">Transmembrane helix</keyword>
<feature type="transmembrane region" description="Helical" evidence="8">
    <location>
        <begin position="17"/>
        <end position="38"/>
    </location>
</feature>
<keyword evidence="6" id="KW-0503">Monooxygenase</keyword>
<dbReference type="GO" id="GO:0005506">
    <property type="term" value="F:iron ion binding"/>
    <property type="evidence" value="ECO:0007669"/>
    <property type="project" value="InterPro"/>
</dbReference>
<keyword evidence="5 7" id="KW-0408">Iron</keyword>
<dbReference type="GO" id="GO:0020037">
    <property type="term" value="F:heme binding"/>
    <property type="evidence" value="ECO:0007669"/>
    <property type="project" value="InterPro"/>
</dbReference>
<dbReference type="EMBL" id="KZ559623">
    <property type="protein sequence ID" value="PLN76266.1"/>
    <property type="molecule type" value="Genomic_DNA"/>
</dbReference>
<comment type="cofactor">
    <cofactor evidence="1 7">
        <name>heme</name>
        <dbReference type="ChEBI" id="CHEBI:30413"/>
    </cofactor>
</comment>